<dbReference type="Pfam" id="PF13459">
    <property type="entry name" value="Fer4_15"/>
    <property type="match status" value="1"/>
</dbReference>
<dbReference type="GO" id="GO:0009055">
    <property type="term" value="F:electron transfer activity"/>
    <property type="evidence" value="ECO:0007669"/>
    <property type="project" value="UniProtKB-UniRule"/>
</dbReference>
<organism evidence="8 9">
    <name type="scientific">candidate division TA06 bacterium DG_26</name>
    <dbReference type="NCBI Taxonomy" id="1703771"/>
    <lineage>
        <taxon>Bacteria</taxon>
        <taxon>Bacteria division TA06</taxon>
    </lineage>
</organism>
<dbReference type="InterPro" id="IPR001080">
    <property type="entry name" value="3Fe4S_ferredoxin"/>
</dbReference>
<keyword evidence="3 6" id="KW-0249">Electron transport</keyword>
<evidence type="ECO:0000313" key="8">
    <source>
        <dbReference type="EMBL" id="KPJ48328.1"/>
    </source>
</evidence>
<evidence type="ECO:0000256" key="4">
    <source>
        <dbReference type="ARBA" id="ARBA00023004"/>
    </source>
</evidence>
<dbReference type="InterPro" id="IPR051269">
    <property type="entry name" value="Fe-S_cluster_ET"/>
</dbReference>
<keyword evidence="2 6" id="KW-0479">Metal-binding</keyword>
<evidence type="ECO:0000256" key="1">
    <source>
        <dbReference type="ARBA" id="ARBA00022448"/>
    </source>
</evidence>
<dbReference type="GO" id="GO:0005506">
    <property type="term" value="F:iron ion binding"/>
    <property type="evidence" value="ECO:0007669"/>
    <property type="project" value="UniProtKB-UniRule"/>
</dbReference>
<dbReference type="Proteomes" id="UP000051124">
    <property type="component" value="Unassembled WGS sequence"/>
</dbReference>
<feature type="domain" description="4Fe-4S ferredoxin-type" evidence="7">
    <location>
        <begin position="1"/>
        <end position="29"/>
    </location>
</feature>
<evidence type="ECO:0000256" key="2">
    <source>
        <dbReference type="ARBA" id="ARBA00022723"/>
    </source>
</evidence>
<dbReference type="SUPFAM" id="SSF54862">
    <property type="entry name" value="4Fe-4S ferredoxins"/>
    <property type="match status" value="1"/>
</dbReference>
<dbReference type="PANTHER" id="PTHR36923:SF3">
    <property type="entry name" value="FERREDOXIN"/>
    <property type="match status" value="1"/>
</dbReference>
<evidence type="ECO:0000256" key="6">
    <source>
        <dbReference type="RuleBase" id="RU368020"/>
    </source>
</evidence>
<dbReference type="PROSITE" id="PS00198">
    <property type="entry name" value="4FE4S_FER_1"/>
    <property type="match status" value="1"/>
</dbReference>
<dbReference type="GO" id="GO:0051536">
    <property type="term" value="F:iron-sulfur cluster binding"/>
    <property type="evidence" value="ECO:0007669"/>
    <property type="project" value="UniProtKB-KW"/>
</dbReference>
<evidence type="ECO:0000259" key="7">
    <source>
        <dbReference type="PROSITE" id="PS51379"/>
    </source>
</evidence>
<gene>
    <name evidence="8" type="ORF">AMJ40_07690</name>
</gene>
<keyword evidence="4 6" id="KW-0408">Iron</keyword>
<dbReference type="InterPro" id="IPR017900">
    <property type="entry name" value="4Fe4S_Fe_S_CS"/>
</dbReference>
<dbReference type="PROSITE" id="PS51379">
    <property type="entry name" value="4FE4S_FER_2"/>
    <property type="match status" value="1"/>
</dbReference>
<evidence type="ECO:0000256" key="5">
    <source>
        <dbReference type="ARBA" id="ARBA00023014"/>
    </source>
</evidence>
<comment type="function">
    <text evidence="6">Ferredoxins are iron-sulfur proteins that transfer electrons in a wide variety of metabolic reactions.</text>
</comment>
<dbReference type="AlphaFoldDB" id="A0A0S7WDU8"/>
<dbReference type="EMBL" id="LIZT01000125">
    <property type="protein sequence ID" value="KPJ48328.1"/>
    <property type="molecule type" value="Genomic_DNA"/>
</dbReference>
<accession>A0A0S7WDU8</accession>
<dbReference type="InterPro" id="IPR017896">
    <property type="entry name" value="4Fe4S_Fe-S-bd"/>
</dbReference>
<dbReference type="Gene3D" id="3.30.70.20">
    <property type="match status" value="1"/>
</dbReference>
<protein>
    <recommendedName>
        <fullName evidence="6">Ferredoxin</fullName>
    </recommendedName>
</protein>
<name>A0A0S7WDU8_UNCT6</name>
<sequence length="62" mass="6664">MRATVDADLCTGCELCVETCPDVFEMEGDVAVAKVDDIPEDAEECAKQAAEECPVEAINIEE</sequence>
<keyword evidence="1 6" id="KW-0813">Transport</keyword>
<comment type="caution">
    <text evidence="8">The sequence shown here is derived from an EMBL/GenBank/DDBJ whole genome shotgun (WGS) entry which is preliminary data.</text>
</comment>
<proteinExistence type="predicted"/>
<keyword evidence="5 6" id="KW-0411">Iron-sulfur</keyword>
<dbReference type="PRINTS" id="PR00352">
    <property type="entry name" value="3FE4SFRDOXIN"/>
</dbReference>
<evidence type="ECO:0000313" key="9">
    <source>
        <dbReference type="Proteomes" id="UP000051124"/>
    </source>
</evidence>
<reference evidence="8 9" key="1">
    <citation type="journal article" date="2015" name="Microbiome">
        <title>Genomic resolution of linkages in carbon, nitrogen, and sulfur cycling among widespread estuary sediment bacteria.</title>
        <authorList>
            <person name="Baker B.J."/>
            <person name="Lazar C.S."/>
            <person name="Teske A.P."/>
            <person name="Dick G.J."/>
        </authorList>
    </citation>
    <scope>NUCLEOTIDE SEQUENCE [LARGE SCALE GENOMIC DNA]</scope>
    <source>
        <strain evidence="8">DG_26</strain>
    </source>
</reference>
<dbReference type="PANTHER" id="PTHR36923">
    <property type="entry name" value="FERREDOXIN"/>
    <property type="match status" value="1"/>
</dbReference>
<evidence type="ECO:0000256" key="3">
    <source>
        <dbReference type="ARBA" id="ARBA00022982"/>
    </source>
</evidence>